<dbReference type="HOGENOM" id="CLU_1096474_0_0_3"/>
<dbReference type="Proteomes" id="UP000003959">
    <property type="component" value="Unassembled WGS sequence"/>
</dbReference>
<dbReference type="Pfam" id="PF22422">
    <property type="entry name" value="MGH1-like_GH"/>
    <property type="match status" value="1"/>
</dbReference>
<dbReference type="eggNOG" id="COG3408">
    <property type="taxonomic scope" value="Bacteria"/>
</dbReference>
<organism evidence="2 3">
    <name type="scientific">Moorena producens 3L</name>
    <dbReference type="NCBI Taxonomy" id="489825"/>
    <lineage>
        <taxon>Bacteria</taxon>
        <taxon>Bacillati</taxon>
        <taxon>Cyanobacteriota</taxon>
        <taxon>Cyanophyceae</taxon>
        <taxon>Coleofasciculales</taxon>
        <taxon>Coleofasciculaceae</taxon>
        <taxon>Moorena</taxon>
    </lineage>
</organism>
<dbReference type="EMBL" id="GL890940">
    <property type="protein sequence ID" value="EGJ31308.1"/>
    <property type="molecule type" value="Genomic_DNA"/>
</dbReference>
<evidence type="ECO:0000259" key="1">
    <source>
        <dbReference type="Pfam" id="PF22422"/>
    </source>
</evidence>
<dbReference type="InterPro" id="IPR004888">
    <property type="entry name" value="Glycoside_hydrolase_63"/>
</dbReference>
<proteinExistence type="predicted"/>
<sequence>MAPHYRFTIGAGETRVIKLWLSDAPNIPQPFGSEFSRIIATRRSEADQFYHAIAPPGINDDQRNIQRQAFAGLLWSKQYYYYNVETWLKGDPNQPPPPPERLKVRNQQWNHLNNADIISMPDKWEYPWFAAWDLAFHCIPLAMIDPDFAKNQLDLMTREWYMHPNGQIPAYEWNFSDVNPPVHGWATWQVYKLEKQFHGTGDRQFLERVFQKLLLNFTWWVNRKDFDGNNVFEGGFLGLDNIGVFDRSSDLPNG</sequence>
<reference evidence="3" key="1">
    <citation type="journal article" date="2011" name="Proc. Natl. Acad. Sci. U.S.A.">
        <title>Genomic insights into the physiology and ecology of the marine filamentous cyanobacterium Lyngbya majuscula.</title>
        <authorList>
            <person name="Jones A.C."/>
            <person name="Monroe E.A."/>
            <person name="Podell S."/>
            <person name="Hess W.R."/>
            <person name="Klages S."/>
            <person name="Esquenazi E."/>
            <person name="Niessen S."/>
            <person name="Hoover H."/>
            <person name="Rothmann M."/>
            <person name="Lasken R.S."/>
            <person name="Yates J.R.III."/>
            <person name="Reinhardt R."/>
            <person name="Kube M."/>
            <person name="Burkart M.D."/>
            <person name="Allen E.E."/>
            <person name="Dorrestein P.C."/>
            <person name="Gerwick W.H."/>
            <person name="Gerwick L."/>
        </authorList>
    </citation>
    <scope>NUCLEOTIDE SEQUENCE [LARGE SCALE GENOMIC DNA]</scope>
    <source>
        <strain evidence="3">3L</strain>
    </source>
</reference>
<dbReference type="InterPro" id="IPR054491">
    <property type="entry name" value="MGH1-like_GH"/>
</dbReference>
<accession>F4XVP5</accession>
<dbReference type="GO" id="GO:0009311">
    <property type="term" value="P:oligosaccharide metabolic process"/>
    <property type="evidence" value="ECO:0007669"/>
    <property type="project" value="InterPro"/>
</dbReference>
<dbReference type="PANTHER" id="PTHR10412">
    <property type="entry name" value="MANNOSYL-OLIGOSACCHARIDE GLUCOSIDASE"/>
    <property type="match status" value="1"/>
</dbReference>
<evidence type="ECO:0000313" key="2">
    <source>
        <dbReference type="EMBL" id="EGJ31308.1"/>
    </source>
</evidence>
<dbReference type="GO" id="GO:0004573">
    <property type="term" value="F:Glc3Man9GlcNAc2 oligosaccharide glucosidase activity"/>
    <property type="evidence" value="ECO:0007669"/>
    <property type="project" value="InterPro"/>
</dbReference>
<protein>
    <recommendedName>
        <fullName evidence="1">Mannosylglycerate hydrolase MGH1-like glycoside hydrolase domain-containing protein</fullName>
    </recommendedName>
</protein>
<gene>
    <name evidence="2" type="ORF">LYNGBM3L_40660</name>
</gene>
<dbReference type="RefSeq" id="WP_008187129.1">
    <property type="nucleotide sequence ID" value="NZ_MKZR01000001.1"/>
</dbReference>
<dbReference type="SUPFAM" id="SSF48208">
    <property type="entry name" value="Six-hairpin glycosidases"/>
    <property type="match status" value="1"/>
</dbReference>
<dbReference type="AlphaFoldDB" id="F4XVP5"/>
<dbReference type="InterPro" id="IPR012341">
    <property type="entry name" value="6hp_glycosidase-like_sf"/>
</dbReference>
<keyword evidence="3" id="KW-1185">Reference proteome</keyword>
<dbReference type="Gene3D" id="1.50.10.10">
    <property type="match status" value="1"/>
</dbReference>
<dbReference type="PANTHER" id="PTHR10412:SF10">
    <property type="entry name" value="GLYCOSYL HYDROLASE FAMILY 63 C-TERMINAL DOMAIN-CONTAINING PROTEIN"/>
    <property type="match status" value="1"/>
</dbReference>
<feature type="domain" description="Mannosylglycerate hydrolase MGH1-like glycoside hydrolase" evidence="1">
    <location>
        <begin position="126"/>
        <end position="231"/>
    </location>
</feature>
<evidence type="ECO:0000313" key="3">
    <source>
        <dbReference type="Proteomes" id="UP000003959"/>
    </source>
</evidence>
<dbReference type="InterPro" id="IPR008928">
    <property type="entry name" value="6-hairpin_glycosidase_sf"/>
</dbReference>
<name>F4XVP5_9CYAN</name>